<sequence length="315" mass="32526">MTAPGPACMICINTSVLTVSPACDAETMSTFGFIGPGVFEKMAPKQKRCNCMLSIYDSWTKSCTFQDACTNENASYLQKTLINIRGDVRCMPAVGPEDQFTNTTATVSHSATVAAPVTANPTAATPTPTGNGGDQLGASCSKLLAGATLMQFSTIIAFIMALILAISVATVSAQASSDACLSCIFSSVKTASPTCSDALIKAKPPTEGLTLEQKDCYCPLSKSDTWVQRCVQSGECLASDAPIMYARVSNLKHICTAVPQPMNGLGSFIGRTAAETLIGEGVKAIISDAGTLMGSSSKVPAGVSVVVAMAAALLM</sequence>
<name>A0ABQ7K854_9FUNG</name>
<feature type="transmembrane region" description="Helical" evidence="1">
    <location>
        <begin position="152"/>
        <end position="173"/>
    </location>
</feature>
<proteinExistence type="predicted"/>
<evidence type="ECO:0000313" key="2">
    <source>
        <dbReference type="EMBL" id="KAG0292924.1"/>
    </source>
</evidence>
<evidence type="ECO:0000256" key="1">
    <source>
        <dbReference type="SAM" id="Phobius"/>
    </source>
</evidence>
<comment type="caution">
    <text evidence="2">The sequence shown here is derived from an EMBL/GenBank/DDBJ whole genome shotgun (WGS) entry which is preliminary data.</text>
</comment>
<keyword evidence="3" id="KW-1185">Reference proteome</keyword>
<keyword evidence="1" id="KW-0812">Transmembrane</keyword>
<accession>A0ABQ7K854</accession>
<keyword evidence="1" id="KW-1133">Transmembrane helix</keyword>
<keyword evidence="1" id="KW-0472">Membrane</keyword>
<dbReference type="Proteomes" id="UP001194696">
    <property type="component" value="Unassembled WGS sequence"/>
</dbReference>
<gene>
    <name evidence="2" type="ORF">BGZ96_003504</name>
</gene>
<dbReference type="EMBL" id="JAAAIM010000176">
    <property type="protein sequence ID" value="KAG0292924.1"/>
    <property type="molecule type" value="Genomic_DNA"/>
</dbReference>
<reference evidence="2 3" key="1">
    <citation type="journal article" date="2020" name="Fungal Divers.">
        <title>Resolving the Mortierellaceae phylogeny through synthesis of multi-gene phylogenetics and phylogenomics.</title>
        <authorList>
            <person name="Vandepol N."/>
            <person name="Liber J."/>
            <person name="Desiro A."/>
            <person name="Na H."/>
            <person name="Kennedy M."/>
            <person name="Barry K."/>
            <person name="Grigoriev I.V."/>
            <person name="Miller A.N."/>
            <person name="O'Donnell K."/>
            <person name="Stajich J.E."/>
            <person name="Bonito G."/>
        </authorList>
    </citation>
    <scope>NUCLEOTIDE SEQUENCE [LARGE SCALE GENOMIC DNA]</scope>
    <source>
        <strain evidence="2 3">AD045</strain>
    </source>
</reference>
<evidence type="ECO:0000313" key="3">
    <source>
        <dbReference type="Proteomes" id="UP001194696"/>
    </source>
</evidence>
<organism evidence="2 3">
    <name type="scientific">Linnemannia gamsii</name>
    <dbReference type="NCBI Taxonomy" id="64522"/>
    <lineage>
        <taxon>Eukaryota</taxon>
        <taxon>Fungi</taxon>
        <taxon>Fungi incertae sedis</taxon>
        <taxon>Mucoromycota</taxon>
        <taxon>Mortierellomycotina</taxon>
        <taxon>Mortierellomycetes</taxon>
        <taxon>Mortierellales</taxon>
        <taxon>Mortierellaceae</taxon>
        <taxon>Linnemannia</taxon>
    </lineage>
</organism>
<protein>
    <recommendedName>
        <fullName evidence="4">Extracellular membrane protein CFEM domain-containing protein</fullName>
    </recommendedName>
</protein>
<evidence type="ECO:0008006" key="4">
    <source>
        <dbReference type="Google" id="ProtNLM"/>
    </source>
</evidence>